<name>A0A7E4VGL6_PANRE</name>
<dbReference type="WBParaSite" id="Pan_g20647.t1">
    <property type="protein sequence ID" value="Pan_g20647.t1"/>
    <property type="gene ID" value="Pan_g20647"/>
</dbReference>
<proteinExistence type="inferred from homology"/>
<keyword evidence="8" id="KW-0378">Hydrolase</keyword>
<dbReference type="GO" id="GO:0005634">
    <property type="term" value="C:nucleus"/>
    <property type="evidence" value="ECO:0007669"/>
    <property type="project" value="TreeGrafter"/>
</dbReference>
<evidence type="ECO:0000256" key="1">
    <source>
        <dbReference type="ARBA" id="ARBA00001936"/>
    </source>
</evidence>
<reference evidence="12" key="1">
    <citation type="journal article" date="2013" name="Genetics">
        <title>The draft genome and transcriptome of Panagrellus redivivus are shaped by the harsh demands of a free-living lifestyle.</title>
        <authorList>
            <person name="Srinivasan J."/>
            <person name="Dillman A.R."/>
            <person name="Macchietto M.G."/>
            <person name="Heikkinen L."/>
            <person name="Lakso M."/>
            <person name="Fracchia K.M."/>
            <person name="Antoshechkin I."/>
            <person name="Mortazavi A."/>
            <person name="Wong G."/>
            <person name="Sternberg P.W."/>
        </authorList>
    </citation>
    <scope>NUCLEOTIDE SEQUENCE [LARGE SCALE GENOMIC DNA]</scope>
    <source>
        <strain evidence="12">MT8872</strain>
    </source>
</reference>
<keyword evidence="5" id="KW-0835">Urea cycle</keyword>
<dbReference type="EC" id="3.5.3.1" evidence="3"/>
<evidence type="ECO:0000256" key="7">
    <source>
        <dbReference type="ARBA" id="ARBA00022723"/>
    </source>
</evidence>
<evidence type="ECO:0000256" key="2">
    <source>
        <dbReference type="ARBA" id="ARBA00005098"/>
    </source>
</evidence>
<evidence type="ECO:0000256" key="5">
    <source>
        <dbReference type="ARBA" id="ARBA00022436"/>
    </source>
</evidence>
<dbReference type="CDD" id="cd09989">
    <property type="entry name" value="Arginase"/>
    <property type="match status" value="1"/>
</dbReference>
<dbReference type="Proteomes" id="UP000492821">
    <property type="component" value="Unassembled WGS sequence"/>
</dbReference>
<dbReference type="InterPro" id="IPR006035">
    <property type="entry name" value="Ureohydrolase"/>
</dbReference>
<reference evidence="13" key="2">
    <citation type="submission" date="2020-10" db="UniProtKB">
        <authorList>
            <consortium name="WormBaseParasite"/>
        </authorList>
    </citation>
    <scope>IDENTIFICATION</scope>
</reference>
<comment type="cofactor">
    <cofactor evidence="1">
        <name>Mn(2+)</name>
        <dbReference type="ChEBI" id="CHEBI:29035"/>
    </cofactor>
</comment>
<protein>
    <recommendedName>
        <fullName evidence="4">Arginase</fullName>
        <ecNumber evidence="3">3.5.3.1</ecNumber>
    </recommendedName>
</protein>
<dbReference type="InterPro" id="IPR023696">
    <property type="entry name" value="Ureohydrolase_dom_sf"/>
</dbReference>
<dbReference type="PANTHER" id="PTHR43782">
    <property type="entry name" value="ARGINASE"/>
    <property type="match status" value="1"/>
</dbReference>
<dbReference type="Gene3D" id="3.40.800.10">
    <property type="entry name" value="Ureohydrolase domain"/>
    <property type="match status" value="1"/>
</dbReference>
<dbReference type="SUPFAM" id="SSF52768">
    <property type="entry name" value="Arginase/deacetylase"/>
    <property type="match status" value="1"/>
</dbReference>
<keyword evidence="12" id="KW-1185">Reference proteome</keyword>
<comment type="similarity">
    <text evidence="11">Belongs to the arginase family.</text>
</comment>
<evidence type="ECO:0000256" key="9">
    <source>
        <dbReference type="ARBA" id="ARBA00023211"/>
    </source>
</evidence>
<keyword evidence="9" id="KW-0464">Manganese</keyword>
<dbReference type="PANTHER" id="PTHR43782:SF3">
    <property type="entry name" value="ARGINASE"/>
    <property type="match status" value="1"/>
</dbReference>
<evidence type="ECO:0000256" key="8">
    <source>
        <dbReference type="ARBA" id="ARBA00022801"/>
    </source>
</evidence>
<sequence length="309" mass="34200">MRLPASLVGMKTPVVPIVGCANGAFGRVAGAEKAVETMRYSAHFRSSPLKHFWDKVVNEPKDIKKGDLAIASLAVMSHRLAKICKRTYQRNKELVVIGGDHSCAIGTWKGVARAVQHEGPIGLVWLDAHLDSHTPLTSRSGNLHGMPVSHLIGDGDKRLSEIYGPTPTIRPQNMALVGVRSFEEEELDFVTRNKIYVFYQSDIEKHGLANVMERALERANDGTVGFGLSIDLDAFREKDAPGTGTPEAGGIIAEDFLHKLLELDLSKLMATEIVEFNPDLDQDERTEQLIGRLLEHIYLTKWGLKCQIR</sequence>
<accession>A0A7E4VGL6</accession>
<dbReference type="GO" id="GO:0030145">
    <property type="term" value="F:manganese ion binding"/>
    <property type="evidence" value="ECO:0007669"/>
    <property type="project" value="TreeGrafter"/>
</dbReference>
<dbReference type="PRINTS" id="PR00116">
    <property type="entry name" value="ARGINASE"/>
</dbReference>
<comment type="catalytic activity">
    <reaction evidence="10">
        <text>L-arginine + H2O = urea + L-ornithine</text>
        <dbReference type="Rhea" id="RHEA:20569"/>
        <dbReference type="ChEBI" id="CHEBI:15377"/>
        <dbReference type="ChEBI" id="CHEBI:16199"/>
        <dbReference type="ChEBI" id="CHEBI:32682"/>
        <dbReference type="ChEBI" id="CHEBI:46911"/>
        <dbReference type="EC" id="3.5.3.1"/>
    </reaction>
</comment>
<evidence type="ECO:0000256" key="6">
    <source>
        <dbReference type="ARBA" id="ARBA00022503"/>
    </source>
</evidence>
<dbReference type="PROSITE" id="PS51409">
    <property type="entry name" value="ARGINASE_2"/>
    <property type="match status" value="1"/>
</dbReference>
<dbReference type="GO" id="GO:0000050">
    <property type="term" value="P:urea cycle"/>
    <property type="evidence" value="ECO:0007669"/>
    <property type="project" value="UniProtKB-KW"/>
</dbReference>
<keyword evidence="6" id="KW-0056">Arginine metabolism</keyword>
<evidence type="ECO:0000256" key="4">
    <source>
        <dbReference type="ARBA" id="ARBA00018123"/>
    </source>
</evidence>
<evidence type="ECO:0000256" key="3">
    <source>
        <dbReference type="ARBA" id="ARBA00012168"/>
    </source>
</evidence>
<dbReference type="GO" id="GO:0005829">
    <property type="term" value="C:cytosol"/>
    <property type="evidence" value="ECO:0007669"/>
    <property type="project" value="TreeGrafter"/>
</dbReference>
<evidence type="ECO:0000256" key="11">
    <source>
        <dbReference type="PROSITE-ProRule" id="PRU00742"/>
    </source>
</evidence>
<evidence type="ECO:0000313" key="12">
    <source>
        <dbReference type="Proteomes" id="UP000492821"/>
    </source>
</evidence>
<dbReference type="AlphaFoldDB" id="A0A7E4VGL6"/>
<dbReference type="GO" id="GO:0006525">
    <property type="term" value="P:arginine metabolic process"/>
    <property type="evidence" value="ECO:0007669"/>
    <property type="project" value="UniProtKB-KW"/>
</dbReference>
<comment type="pathway">
    <text evidence="2">Nitrogen metabolism; urea cycle; L-ornithine and urea from L-arginine: step 1/1.</text>
</comment>
<dbReference type="Pfam" id="PF00491">
    <property type="entry name" value="Arginase"/>
    <property type="match status" value="1"/>
</dbReference>
<evidence type="ECO:0000256" key="10">
    <source>
        <dbReference type="ARBA" id="ARBA00047391"/>
    </source>
</evidence>
<evidence type="ECO:0000313" key="13">
    <source>
        <dbReference type="WBParaSite" id="Pan_g20647.t1"/>
    </source>
</evidence>
<dbReference type="GO" id="GO:0004053">
    <property type="term" value="F:arginase activity"/>
    <property type="evidence" value="ECO:0007669"/>
    <property type="project" value="UniProtKB-EC"/>
</dbReference>
<keyword evidence="7" id="KW-0479">Metal-binding</keyword>
<organism evidence="12 13">
    <name type="scientific">Panagrellus redivivus</name>
    <name type="common">Microworm</name>
    <dbReference type="NCBI Taxonomy" id="6233"/>
    <lineage>
        <taxon>Eukaryota</taxon>
        <taxon>Metazoa</taxon>
        <taxon>Ecdysozoa</taxon>
        <taxon>Nematoda</taxon>
        <taxon>Chromadorea</taxon>
        <taxon>Rhabditida</taxon>
        <taxon>Tylenchina</taxon>
        <taxon>Panagrolaimomorpha</taxon>
        <taxon>Panagrolaimoidea</taxon>
        <taxon>Panagrolaimidae</taxon>
        <taxon>Panagrellus</taxon>
    </lineage>
</organism>
<dbReference type="InterPro" id="IPR014033">
    <property type="entry name" value="Arginase"/>
</dbReference>